<dbReference type="InterPro" id="IPR004823">
    <property type="entry name" value="TAF_TATA-bd_Histone-like_dom"/>
</dbReference>
<dbReference type="InterPro" id="IPR009072">
    <property type="entry name" value="Histone-fold"/>
</dbReference>
<dbReference type="SMART" id="SM00803">
    <property type="entry name" value="TAF"/>
    <property type="match status" value="1"/>
</dbReference>
<name>A0A8C3JFD5_9CHAR</name>
<keyword evidence="3" id="KW-1185">Reference proteome</keyword>
<protein>
    <recommendedName>
        <fullName evidence="1">TATA box binding protein associated factor (TAF) histone-like fold domain-containing protein</fullName>
    </recommendedName>
</protein>
<organism evidence="2 3">
    <name type="scientific">Calidris pygmaea</name>
    <name type="common">Spoon-billed sandpiper</name>
    <dbReference type="NCBI Taxonomy" id="425635"/>
    <lineage>
        <taxon>Eukaryota</taxon>
        <taxon>Metazoa</taxon>
        <taxon>Chordata</taxon>
        <taxon>Craniata</taxon>
        <taxon>Vertebrata</taxon>
        <taxon>Euteleostomi</taxon>
        <taxon>Archelosauria</taxon>
        <taxon>Archosauria</taxon>
        <taxon>Dinosauria</taxon>
        <taxon>Saurischia</taxon>
        <taxon>Theropoda</taxon>
        <taxon>Coelurosauria</taxon>
        <taxon>Aves</taxon>
        <taxon>Neognathae</taxon>
        <taxon>Neoaves</taxon>
        <taxon>Charadriiformes</taxon>
        <taxon>Scolopacidae</taxon>
        <taxon>Calidris</taxon>
    </lineage>
</organism>
<proteinExistence type="predicted"/>
<dbReference type="AlphaFoldDB" id="A0A8C3JFD5"/>
<sequence length="66" mass="7385">MAEREERRFVELPRESVRLMAESTGLELSDEVAALLAEDVCYRLREATQLPVHETHPAAQTDGGGF</sequence>
<evidence type="ECO:0000259" key="1">
    <source>
        <dbReference type="SMART" id="SM00803"/>
    </source>
</evidence>
<dbReference type="Pfam" id="PF02969">
    <property type="entry name" value="TAF"/>
    <property type="match status" value="1"/>
</dbReference>
<reference evidence="2" key="1">
    <citation type="submission" date="2025-08" db="UniProtKB">
        <authorList>
            <consortium name="Ensembl"/>
        </authorList>
    </citation>
    <scope>IDENTIFICATION</scope>
</reference>
<dbReference type="Gene3D" id="1.10.20.10">
    <property type="entry name" value="Histone, subunit A"/>
    <property type="match status" value="1"/>
</dbReference>
<feature type="domain" description="TATA box binding protein associated factor (TAF) histone-like fold" evidence="1">
    <location>
        <begin position="10"/>
        <end position="54"/>
    </location>
</feature>
<accession>A0A8C3JFD5</accession>
<evidence type="ECO:0000313" key="2">
    <source>
        <dbReference type="Ensembl" id="ENSCPGP00000006260.1"/>
    </source>
</evidence>
<dbReference type="Proteomes" id="UP000694419">
    <property type="component" value="Unplaced"/>
</dbReference>
<evidence type="ECO:0000313" key="3">
    <source>
        <dbReference type="Proteomes" id="UP000694419"/>
    </source>
</evidence>
<reference evidence="2" key="2">
    <citation type="submission" date="2025-09" db="UniProtKB">
        <authorList>
            <consortium name="Ensembl"/>
        </authorList>
    </citation>
    <scope>IDENTIFICATION</scope>
</reference>
<dbReference type="Ensembl" id="ENSCPGT00000006900.1">
    <property type="protein sequence ID" value="ENSCPGP00000006260.1"/>
    <property type="gene ID" value="ENSCPGG00000004489.1"/>
</dbReference>
<dbReference type="GO" id="GO:0046982">
    <property type="term" value="F:protein heterodimerization activity"/>
    <property type="evidence" value="ECO:0007669"/>
    <property type="project" value="InterPro"/>
</dbReference>